<dbReference type="GO" id="GO:0019441">
    <property type="term" value="P:L-tryptophan catabolic process to kynurenine"/>
    <property type="evidence" value="ECO:0007669"/>
    <property type="project" value="InterPro"/>
</dbReference>
<dbReference type="PANTHER" id="PTHR43564:SF2">
    <property type="entry name" value="BLR6059 PROTEIN"/>
    <property type="match status" value="1"/>
</dbReference>
<dbReference type="AlphaFoldDB" id="A0A7S0AFE9"/>
<evidence type="ECO:0000313" key="3">
    <source>
        <dbReference type="EMBL" id="CAD8362015.1"/>
    </source>
</evidence>
<evidence type="ECO:0008006" key="4">
    <source>
        <dbReference type="Google" id="ProtNLM"/>
    </source>
</evidence>
<dbReference type="Gene3D" id="3.50.30.50">
    <property type="entry name" value="Putative cyclase"/>
    <property type="match status" value="1"/>
</dbReference>
<dbReference type="InterPro" id="IPR007325">
    <property type="entry name" value="KFase/CYL"/>
</dbReference>
<evidence type="ECO:0000256" key="2">
    <source>
        <dbReference type="SAM" id="MobiDB-lite"/>
    </source>
</evidence>
<dbReference type="EMBL" id="HBEG01025752">
    <property type="protein sequence ID" value="CAD8362015.1"/>
    <property type="molecule type" value="Transcribed_RNA"/>
</dbReference>
<evidence type="ECO:0000256" key="1">
    <source>
        <dbReference type="ARBA" id="ARBA00007865"/>
    </source>
</evidence>
<sequence>MRARLHQGGAGAAMESAALLPDDDMGDSAPAAPRERRFLWERLAWAGVLCWAVAATALAEHRRAPPGAVASLLQAAPAAAIGKAEEGAAGGSEGLYGVFTDALKGAKYVDLTHAFSPQSPVWEGFGPATFGPSKVGGDMAGLVRGEAFSYAKQGFEATSFVLTTDQYGTQLDPPAHWNEYGATISDLPPTFALRPLVVLDVHESVAANASYHATAADAKAWEKVHGTIPEGSVVMVRSDWSKDWERYAKDGLPAKYPGVSLDLLKFLHLERKIIFHGHEPLDTDMTPTLEGEAWLLHKNFAQAEGVKNLHLVPKYGCLLSIGFAKPLGGLGGFARYVAVCPPSAPHGVTVEEAPGAPLPQSKHPLRRNGGVMMPTEGAKPTEYCKIKGAFGCAAEGPVWE</sequence>
<protein>
    <recommendedName>
        <fullName evidence="4">Cyclase</fullName>
    </recommendedName>
</protein>
<dbReference type="InterPro" id="IPR037175">
    <property type="entry name" value="KFase_sf"/>
</dbReference>
<reference evidence="3" key="1">
    <citation type="submission" date="2021-01" db="EMBL/GenBank/DDBJ databases">
        <authorList>
            <person name="Corre E."/>
            <person name="Pelletier E."/>
            <person name="Niang G."/>
            <person name="Scheremetjew M."/>
            <person name="Finn R."/>
            <person name="Kale V."/>
            <person name="Holt S."/>
            <person name="Cochrane G."/>
            <person name="Meng A."/>
            <person name="Brown T."/>
            <person name="Cohen L."/>
        </authorList>
    </citation>
    <scope>NUCLEOTIDE SEQUENCE</scope>
    <source>
        <strain evidence="3">Pbaha01</strain>
    </source>
</reference>
<dbReference type="PANTHER" id="PTHR43564">
    <property type="entry name" value="KYNURENINE FORMAMIDASE-LIKE PROTEIN"/>
    <property type="match status" value="1"/>
</dbReference>
<dbReference type="Pfam" id="PF04199">
    <property type="entry name" value="Cyclase"/>
    <property type="match status" value="1"/>
</dbReference>
<dbReference type="GO" id="GO:0004061">
    <property type="term" value="F:arylformamidase activity"/>
    <property type="evidence" value="ECO:0007669"/>
    <property type="project" value="InterPro"/>
</dbReference>
<dbReference type="SUPFAM" id="SSF102198">
    <property type="entry name" value="Putative cyclase"/>
    <property type="match status" value="1"/>
</dbReference>
<organism evidence="3">
    <name type="scientific">Pyrodinium bahamense</name>
    <dbReference type="NCBI Taxonomy" id="73915"/>
    <lineage>
        <taxon>Eukaryota</taxon>
        <taxon>Sar</taxon>
        <taxon>Alveolata</taxon>
        <taxon>Dinophyceae</taxon>
        <taxon>Gonyaulacales</taxon>
        <taxon>Pyrocystaceae</taxon>
        <taxon>Pyrodinium</taxon>
    </lineage>
</organism>
<comment type="similarity">
    <text evidence="1">Belongs to the Cyclase 1 superfamily.</text>
</comment>
<proteinExistence type="inferred from homology"/>
<feature type="region of interest" description="Disordered" evidence="2">
    <location>
        <begin position="350"/>
        <end position="371"/>
    </location>
</feature>
<gene>
    <name evidence="3" type="ORF">PBAH0796_LOCUS15669</name>
</gene>
<name>A0A7S0AFE9_9DINO</name>
<accession>A0A7S0AFE9</accession>